<keyword evidence="2" id="KW-0479">Metal-binding</keyword>
<dbReference type="NCBIfam" id="TIGR04085">
    <property type="entry name" value="rSAM_more_4Fe4S"/>
    <property type="match status" value="1"/>
</dbReference>
<name>A0A369M8U0_EGGLN</name>
<dbReference type="GO" id="GO:0003824">
    <property type="term" value="F:catalytic activity"/>
    <property type="evidence" value="ECO:0007669"/>
    <property type="project" value="InterPro"/>
</dbReference>
<dbReference type="Pfam" id="PF13186">
    <property type="entry name" value="SPASM"/>
    <property type="match status" value="1"/>
</dbReference>
<evidence type="ECO:0000256" key="1">
    <source>
        <dbReference type="ARBA" id="ARBA00022691"/>
    </source>
</evidence>
<evidence type="ECO:0000259" key="5">
    <source>
        <dbReference type="PROSITE" id="PS51918"/>
    </source>
</evidence>
<dbReference type="Pfam" id="PF04055">
    <property type="entry name" value="Radical_SAM"/>
    <property type="match status" value="1"/>
</dbReference>
<proteinExistence type="predicted"/>
<sequence>MRFTEEVVLFDFAGIPMVGCLDTGYAIGLTERGAAVCARMLEEDVPEDDVTAVDPALLEHLARGGFFQRVVAEPRVLSAYLHVTQRCNLACAGCYSLDEHRNRLADAPLADMKCAVEGLAAAGLSQLIISGGEPFLREDLPDIVEHAKRVCGIASVTVLSNGTRMTEEALERLAPNVDCVSVSFDGCSAAAPAYIRGEQRFDELVEAVRMVQRAGIPAHIIPTVHAKNVDDLASYVQLSRDLGASLNFSLLTCEPDDEVLGGLLPGADELRMLGRALLTLDNGKPLPAMDAPVGVNLTVKRNCGAGCKSLSVDADGTIYPCHMLHRPELAMGNAFTDAVLDALQTDVSRTFQTLDAEKFEDCGACRYLRICGGGCRARSLFESGNLESKDSYCLMTQEFYDVLGKAMSESLQQRR</sequence>
<dbReference type="CDD" id="cd21125">
    <property type="entry name" value="SPASM_AlbA-like"/>
    <property type="match status" value="1"/>
</dbReference>
<dbReference type="EMBL" id="PPTU01000031">
    <property type="protein sequence ID" value="RDB66838.1"/>
    <property type="molecule type" value="Genomic_DNA"/>
</dbReference>
<dbReference type="RefSeq" id="WP_114534580.1">
    <property type="nucleotide sequence ID" value="NZ_JADNER010000005.1"/>
</dbReference>
<dbReference type="SMART" id="SM00729">
    <property type="entry name" value="Elp3"/>
    <property type="match status" value="1"/>
</dbReference>
<dbReference type="SFLD" id="SFLDG01067">
    <property type="entry name" value="SPASM/twitch_domain_containing"/>
    <property type="match status" value="1"/>
</dbReference>
<dbReference type="Proteomes" id="UP000253970">
    <property type="component" value="Unassembled WGS sequence"/>
</dbReference>
<dbReference type="InterPro" id="IPR050377">
    <property type="entry name" value="Radical_SAM_PqqE_MftC-like"/>
</dbReference>
<dbReference type="SFLD" id="SFLDS00029">
    <property type="entry name" value="Radical_SAM"/>
    <property type="match status" value="1"/>
</dbReference>
<evidence type="ECO:0000256" key="2">
    <source>
        <dbReference type="ARBA" id="ARBA00022723"/>
    </source>
</evidence>
<dbReference type="SFLD" id="SFLDG01386">
    <property type="entry name" value="main_SPASM_domain-containing"/>
    <property type="match status" value="1"/>
</dbReference>
<reference evidence="6 7" key="1">
    <citation type="journal article" date="2018" name="Elife">
        <title>Discovery and characterization of a prevalent human gut bacterial enzyme sufficient for the inactivation of a family of plant toxins.</title>
        <authorList>
            <person name="Koppel N."/>
            <person name="Bisanz J.E."/>
            <person name="Pandelia M.E."/>
            <person name="Turnbaugh P.J."/>
            <person name="Balskus E.P."/>
        </authorList>
    </citation>
    <scope>NUCLEOTIDE SEQUENCE [LARGE SCALE GENOMIC DNA]</scope>
    <source>
        <strain evidence="6 7">W1 BHI 6</strain>
    </source>
</reference>
<evidence type="ECO:0000256" key="4">
    <source>
        <dbReference type="ARBA" id="ARBA00023014"/>
    </source>
</evidence>
<dbReference type="GO" id="GO:0046872">
    <property type="term" value="F:metal ion binding"/>
    <property type="evidence" value="ECO:0007669"/>
    <property type="project" value="UniProtKB-KW"/>
</dbReference>
<evidence type="ECO:0000256" key="3">
    <source>
        <dbReference type="ARBA" id="ARBA00023004"/>
    </source>
</evidence>
<dbReference type="Gene3D" id="3.20.20.70">
    <property type="entry name" value="Aldolase class I"/>
    <property type="match status" value="1"/>
</dbReference>
<dbReference type="InterPro" id="IPR013785">
    <property type="entry name" value="Aldolase_TIM"/>
</dbReference>
<comment type="caution">
    <text evidence="6">The sequence shown here is derived from an EMBL/GenBank/DDBJ whole genome shotgun (WGS) entry which is preliminary data.</text>
</comment>
<gene>
    <name evidence="6" type="ORF">C1875_13645</name>
</gene>
<feature type="domain" description="Radical SAM core" evidence="5">
    <location>
        <begin position="71"/>
        <end position="281"/>
    </location>
</feature>
<protein>
    <submittedName>
        <fullName evidence="6">Radical SAM protein</fullName>
    </submittedName>
</protein>
<organism evidence="6 7">
    <name type="scientific">Eggerthella lenta</name>
    <name type="common">Eubacterium lentum</name>
    <dbReference type="NCBI Taxonomy" id="84112"/>
    <lineage>
        <taxon>Bacteria</taxon>
        <taxon>Bacillati</taxon>
        <taxon>Actinomycetota</taxon>
        <taxon>Coriobacteriia</taxon>
        <taxon>Eggerthellales</taxon>
        <taxon>Eggerthellaceae</taxon>
        <taxon>Eggerthella</taxon>
    </lineage>
</organism>
<dbReference type="InterPro" id="IPR058240">
    <property type="entry name" value="rSAM_sf"/>
</dbReference>
<evidence type="ECO:0000313" key="6">
    <source>
        <dbReference type="EMBL" id="RDB66838.1"/>
    </source>
</evidence>
<accession>A0A369M8U0</accession>
<dbReference type="SUPFAM" id="SSF102114">
    <property type="entry name" value="Radical SAM enzymes"/>
    <property type="match status" value="1"/>
</dbReference>
<dbReference type="GO" id="GO:0051536">
    <property type="term" value="F:iron-sulfur cluster binding"/>
    <property type="evidence" value="ECO:0007669"/>
    <property type="project" value="UniProtKB-KW"/>
</dbReference>
<dbReference type="CDD" id="cd01335">
    <property type="entry name" value="Radical_SAM"/>
    <property type="match status" value="1"/>
</dbReference>
<dbReference type="InterPro" id="IPR006638">
    <property type="entry name" value="Elp3/MiaA/NifB-like_rSAM"/>
</dbReference>
<dbReference type="PANTHER" id="PTHR11228">
    <property type="entry name" value="RADICAL SAM DOMAIN PROTEIN"/>
    <property type="match status" value="1"/>
</dbReference>
<keyword evidence="4" id="KW-0411">Iron-sulfur</keyword>
<dbReference type="InterPro" id="IPR023885">
    <property type="entry name" value="4Fe4S-binding_SPASM_dom"/>
</dbReference>
<evidence type="ECO:0000313" key="7">
    <source>
        <dbReference type="Proteomes" id="UP000253970"/>
    </source>
</evidence>
<dbReference type="AlphaFoldDB" id="A0A369M8U0"/>
<keyword evidence="3" id="KW-0408">Iron</keyword>
<dbReference type="InterPro" id="IPR007197">
    <property type="entry name" value="rSAM"/>
</dbReference>
<dbReference type="PANTHER" id="PTHR11228:SF7">
    <property type="entry name" value="PQQA PEPTIDE CYCLASE"/>
    <property type="match status" value="1"/>
</dbReference>
<dbReference type="PROSITE" id="PS51918">
    <property type="entry name" value="RADICAL_SAM"/>
    <property type="match status" value="1"/>
</dbReference>
<keyword evidence="1" id="KW-0949">S-adenosyl-L-methionine</keyword>